<name>A8ZSK7_DESOH</name>
<gene>
    <name evidence="2" type="ordered locus">Dole_0110</name>
</gene>
<accession>A8ZSK7</accession>
<sequence length="164" mass="17798">MKTPRCMVRIGMAVLVCLMVFLSTAGAESVLPLSTGQTLYVPAYSHIYSGNNEQPFLLTVTLSIRNIDPGRAILVTKADYYATQGKQLKSYVSAPVKLKPLESIRYVVPERDKSGGSGANFIVEWTSDGPVNPPIVESIMIGTQIQQGISFTSRGQPITPFSSQ</sequence>
<evidence type="ECO:0008006" key="4">
    <source>
        <dbReference type="Google" id="ProtNLM"/>
    </source>
</evidence>
<dbReference type="HOGENOM" id="CLU_112039_3_0_7"/>
<dbReference type="RefSeq" id="WP_012173539.1">
    <property type="nucleotide sequence ID" value="NC_009943.1"/>
</dbReference>
<feature type="chain" id="PRO_5002731330" description="DUF3124 domain-containing protein" evidence="1">
    <location>
        <begin position="28"/>
        <end position="164"/>
    </location>
</feature>
<dbReference type="Pfam" id="PF11322">
    <property type="entry name" value="DUF3124"/>
    <property type="match status" value="1"/>
</dbReference>
<dbReference type="AlphaFoldDB" id="A8ZSK7"/>
<organism evidence="2 3">
    <name type="scientific">Desulfosudis oleivorans (strain DSM 6200 / JCM 39069 / Hxd3)</name>
    <name type="common">Desulfococcus oleovorans</name>
    <dbReference type="NCBI Taxonomy" id="96561"/>
    <lineage>
        <taxon>Bacteria</taxon>
        <taxon>Pseudomonadati</taxon>
        <taxon>Thermodesulfobacteriota</taxon>
        <taxon>Desulfobacteria</taxon>
        <taxon>Desulfobacterales</taxon>
        <taxon>Desulfosudaceae</taxon>
        <taxon>Desulfosudis</taxon>
    </lineage>
</organism>
<feature type="signal peptide" evidence="1">
    <location>
        <begin position="1"/>
        <end position="27"/>
    </location>
</feature>
<dbReference type="InterPro" id="IPR021471">
    <property type="entry name" value="DUF3124"/>
</dbReference>
<dbReference type="KEGG" id="dol:Dole_0110"/>
<dbReference type="STRING" id="96561.Dole_0110"/>
<dbReference type="eggNOG" id="ENOG5032TD0">
    <property type="taxonomic scope" value="Bacteria"/>
</dbReference>
<dbReference type="Proteomes" id="UP000008561">
    <property type="component" value="Chromosome"/>
</dbReference>
<dbReference type="EMBL" id="CP000859">
    <property type="protein sequence ID" value="ABW65920.1"/>
    <property type="molecule type" value="Genomic_DNA"/>
</dbReference>
<evidence type="ECO:0000256" key="1">
    <source>
        <dbReference type="SAM" id="SignalP"/>
    </source>
</evidence>
<reference evidence="2 3" key="1">
    <citation type="submission" date="2007-10" db="EMBL/GenBank/DDBJ databases">
        <title>Complete sequence of Desulfococcus oleovorans Hxd3.</title>
        <authorList>
            <consortium name="US DOE Joint Genome Institute"/>
            <person name="Copeland A."/>
            <person name="Lucas S."/>
            <person name="Lapidus A."/>
            <person name="Barry K."/>
            <person name="Glavina del Rio T."/>
            <person name="Dalin E."/>
            <person name="Tice H."/>
            <person name="Pitluck S."/>
            <person name="Kiss H."/>
            <person name="Brettin T."/>
            <person name="Bruce D."/>
            <person name="Detter J.C."/>
            <person name="Han C."/>
            <person name="Schmutz J."/>
            <person name="Larimer F."/>
            <person name="Land M."/>
            <person name="Hauser L."/>
            <person name="Kyrpides N."/>
            <person name="Kim E."/>
            <person name="Wawrik B."/>
            <person name="Richardson P."/>
        </authorList>
    </citation>
    <scope>NUCLEOTIDE SEQUENCE [LARGE SCALE GENOMIC DNA]</scope>
    <source>
        <strain evidence="3">DSM 6200 / JCM 39069 / Hxd3</strain>
    </source>
</reference>
<keyword evidence="1" id="KW-0732">Signal</keyword>
<evidence type="ECO:0000313" key="2">
    <source>
        <dbReference type="EMBL" id="ABW65920.1"/>
    </source>
</evidence>
<evidence type="ECO:0000313" key="3">
    <source>
        <dbReference type="Proteomes" id="UP000008561"/>
    </source>
</evidence>
<protein>
    <recommendedName>
        <fullName evidence="4">DUF3124 domain-containing protein</fullName>
    </recommendedName>
</protein>
<proteinExistence type="predicted"/>
<keyword evidence="3" id="KW-1185">Reference proteome</keyword>